<dbReference type="RefSeq" id="WP_275630977.1">
    <property type="nucleotide sequence ID" value="NZ_JARGYD010000001.1"/>
</dbReference>
<accession>A0ABV7GQG1</accession>
<feature type="transmembrane region" description="Helical" evidence="1">
    <location>
        <begin position="20"/>
        <end position="44"/>
    </location>
</feature>
<dbReference type="Proteomes" id="UP001595632">
    <property type="component" value="Unassembled WGS sequence"/>
</dbReference>
<reference evidence="3" key="1">
    <citation type="journal article" date="2019" name="Int. J. Syst. Evol. Microbiol.">
        <title>The Global Catalogue of Microorganisms (GCM) 10K type strain sequencing project: providing services to taxonomists for standard genome sequencing and annotation.</title>
        <authorList>
            <consortium name="The Broad Institute Genomics Platform"/>
            <consortium name="The Broad Institute Genome Sequencing Center for Infectious Disease"/>
            <person name="Wu L."/>
            <person name="Ma J."/>
        </authorList>
    </citation>
    <scope>NUCLEOTIDE SEQUENCE [LARGE SCALE GENOMIC DNA]</scope>
    <source>
        <strain evidence="3">KCTC 52366</strain>
    </source>
</reference>
<evidence type="ECO:0000313" key="3">
    <source>
        <dbReference type="Proteomes" id="UP001595632"/>
    </source>
</evidence>
<proteinExistence type="predicted"/>
<keyword evidence="1" id="KW-0812">Transmembrane</keyword>
<sequence>MKRQSRSVMGHHIPPPRPTVWSALLVATACSAVFLLGLSLYNLLGA</sequence>
<evidence type="ECO:0000256" key="1">
    <source>
        <dbReference type="SAM" id="Phobius"/>
    </source>
</evidence>
<keyword evidence="1" id="KW-0472">Membrane</keyword>
<gene>
    <name evidence="2" type="ORF">ACFOGP_13340</name>
</gene>
<comment type="caution">
    <text evidence="2">The sequence shown here is derived from an EMBL/GenBank/DDBJ whole genome shotgun (WGS) entry which is preliminary data.</text>
</comment>
<name>A0ABV7GQG1_9RHOB</name>
<keyword evidence="3" id="KW-1185">Reference proteome</keyword>
<dbReference type="PROSITE" id="PS51257">
    <property type="entry name" value="PROKAR_LIPOPROTEIN"/>
    <property type="match status" value="1"/>
</dbReference>
<dbReference type="EMBL" id="JBHRTB010000010">
    <property type="protein sequence ID" value="MFC3143700.1"/>
    <property type="molecule type" value="Genomic_DNA"/>
</dbReference>
<evidence type="ECO:0000313" key="2">
    <source>
        <dbReference type="EMBL" id="MFC3143700.1"/>
    </source>
</evidence>
<keyword evidence="1" id="KW-1133">Transmembrane helix</keyword>
<protein>
    <submittedName>
        <fullName evidence="2">Uncharacterized protein</fullName>
    </submittedName>
</protein>
<organism evidence="2 3">
    <name type="scientific">Psychromarinibacter halotolerans</name>
    <dbReference type="NCBI Taxonomy" id="1775175"/>
    <lineage>
        <taxon>Bacteria</taxon>
        <taxon>Pseudomonadati</taxon>
        <taxon>Pseudomonadota</taxon>
        <taxon>Alphaproteobacteria</taxon>
        <taxon>Rhodobacterales</taxon>
        <taxon>Paracoccaceae</taxon>
        <taxon>Psychromarinibacter</taxon>
    </lineage>
</organism>